<sequence>MKCLPRLLIFLRLFIEQVFSEKAQLKNGTAPIVCYLSPYLGNGCVLSGQQWYYNPKLSSCITLKGSSCSSSRHLFKSLSLCEKTCQKTSSRRPSSVCFQKPEGGMCSSVHHAWYFDARSRLCKMFDYTYCKKRLNFFLSELKCEQICLPHTTPKAFCSLPPVYKHCRYRKYPWYFDEYKNVCLVYPSHRCGTNSNRFRTNAECMKRCSYSKGKASS</sequence>
<evidence type="ECO:0000256" key="1">
    <source>
        <dbReference type="ARBA" id="ARBA00004613"/>
    </source>
</evidence>
<keyword evidence="2" id="KW-0964">Secreted</keyword>
<proteinExistence type="predicted"/>
<feature type="domain" description="BPTI/Kunitz inhibitor" evidence="9">
    <location>
        <begin position="34"/>
        <end position="85"/>
    </location>
</feature>
<evidence type="ECO:0000259" key="9">
    <source>
        <dbReference type="PROSITE" id="PS50279"/>
    </source>
</evidence>
<evidence type="ECO:0000256" key="8">
    <source>
        <dbReference type="SAM" id="SignalP"/>
    </source>
</evidence>
<dbReference type="InterPro" id="IPR050098">
    <property type="entry name" value="TFPI/VKTCI-like"/>
</dbReference>
<dbReference type="PANTHER" id="PTHR10083">
    <property type="entry name" value="KUNITZ-TYPE PROTEASE INHIBITOR-RELATED"/>
    <property type="match status" value="1"/>
</dbReference>
<dbReference type="InterPro" id="IPR036880">
    <property type="entry name" value="Kunitz_BPTI_sf"/>
</dbReference>
<dbReference type="SMART" id="SM00131">
    <property type="entry name" value="KU"/>
    <property type="match status" value="3"/>
</dbReference>
<evidence type="ECO:0000256" key="7">
    <source>
        <dbReference type="ARBA" id="ARBA00034146"/>
    </source>
</evidence>
<keyword evidence="3" id="KW-0646">Protease inhibitor</keyword>
<evidence type="ECO:0000256" key="3">
    <source>
        <dbReference type="ARBA" id="ARBA00022690"/>
    </source>
</evidence>
<keyword evidence="7" id="KW-1203">Blood coagulation cascade inhibiting toxin</keyword>
<dbReference type="PROSITE" id="PS50279">
    <property type="entry name" value="BPTI_KUNITZ_2"/>
    <property type="match status" value="3"/>
</dbReference>
<dbReference type="EMBL" id="GFPF01000475">
    <property type="protein sequence ID" value="MAA11621.1"/>
    <property type="molecule type" value="Transcribed_RNA"/>
</dbReference>
<dbReference type="Gene3D" id="4.10.410.10">
    <property type="entry name" value="Pancreatic trypsin inhibitor Kunitz domain"/>
    <property type="match status" value="3"/>
</dbReference>
<feature type="domain" description="BPTI/Kunitz inhibitor" evidence="9">
    <location>
        <begin position="157"/>
        <end position="207"/>
    </location>
</feature>
<feature type="domain" description="BPTI/Kunitz inhibitor" evidence="9">
    <location>
        <begin position="97"/>
        <end position="147"/>
    </location>
</feature>
<dbReference type="SUPFAM" id="SSF57362">
    <property type="entry name" value="BPTI-like"/>
    <property type="match status" value="3"/>
</dbReference>
<feature type="chain" id="PRO_5012872348" evidence="8">
    <location>
        <begin position="21"/>
        <end position="216"/>
    </location>
</feature>
<keyword evidence="4" id="KW-0722">Serine protease inhibitor</keyword>
<dbReference type="InterPro" id="IPR002223">
    <property type="entry name" value="Kunitz_BPTI"/>
</dbReference>
<evidence type="ECO:0000256" key="5">
    <source>
        <dbReference type="ARBA" id="ARBA00023157"/>
    </source>
</evidence>
<dbReference type="AlphaFoldDB" id="A0A224YB49"/>
<evidence type="ECO:0000256" key="4">
    <source>
        <dbReference type="ARBA" id="ARBA00022900"/>
    </source>
</evidence>
<protein>
    <submittedName>
        <fullName evidence="10">Pancreatic trypsin inhibitor</fullName>
    </submittedName>
</protein>
<feature type="signal peptide" evidence="8">
    <location>
        <begin position="1"/>
        <end position="20"/>
    </location>
</feature>
<name>A0A224YB49_9ACAR</name>
<dbReference type="Pfam" id="PF00014">
    <property type="entry name" value="Kunitz_BPTI"/>
    <property type="match status" value="3"/>
</dbReference>
<keyword evidence="5" id="KW-1015">Disulfide bond</keyword>
<evidence type="ECO:0000256" key="6">
    <source>
        <dbReference type="ARBA" id="ARBA00023240"/>
    </source>
</evidence>
<dbReference type="PANTHER" id="PTHR10083:SF376">
    <property type="entry name" value="SERINE PEPTIDASE INHIBITOR, KUNITZ TYPE, 3"/>
    <property type="match status" value="1"/>
</dbReference>
<evidence type="ECO:0000256" key="2">
    <source>
        <dbReference type="ARBA" id="ARBA00022525"/>
    </source>
</evidence>
<dbReference type="GO" id="GO:0004867">
    <property type="term" value="F:serine-type endopeptidase inhibitor activity"/>
    <property type="evidence" value="ECO:0007669"/>
    <property type="project" value="UniProtKB-KW"/>
</dbReference>
<keyword evidence="6" id="KW-1199">Hemostasis impairing toxin</keyword>
<accession>A0A224YB49</accession>
<dbReference type="CDD" id="cd00109">
    <property type="entry name" value="Kunitz-type"/>
    <property type="match status" value="2"/>
</dbReference>
<reference evidence="10" key="1">
    <citation type="journal article" date="2017" name="Parasit. Vectors">
        <title>Sialotranscriptomics of Rhipicephalus zambeziensis reveals intricate expression profiles of secretory proteins and suggests tight temporal transcriptional regulation during blood-feeding.</title>
        <authorList>
            <person name="de Castro M.H."/>
            <person name="de Klerk D."/>
            <person name="Pienaar R."/>
            <person name="Rees D.J.G."/>
            <person name="Mans B.J."/>
        </authorList>
    </citation>
    <scope>NUCLEOTIDE SEQUENCE</scope>
    <source>
        <tissue evidence="10">Salivary glands</tissue>
    </source>
</reference>
<keyword evidence="6" id="KW-0800">Toxin</keyword>
<organism evidence="10">
    <name type="scientific">Rhipicephalus zambeziensis</name>
    <dbReference type="NCBI Taxonomy" id="60191"/>
    <lineage>
        <taxon>Eukaryota</taxon>
        <taxon>Metazoa</taxon>
        <taxon>Ecdysozoa</taxon>
        <taxon>Arthropoda</taxon>
        <taxon>Chelicerata</taxon>
        <taxon>Arachnida</taxon>
        <taxon>Acari</taxon>
        <taxon>Parasitiformes</taxon>
        <taxon>Ixodida</taxon>
        <taxon>Ixodoidea</taxon>
        <taxon>Ixodidae</taxon>
        <taxon>Rhipicephalinae</taxon>
        <taxon>Rhipicephalus</taxon>
        <taxon>Rhipicephalus</taxon>
    </lineage>
</organism>
<keyword evidence="8" id="KW-0732">Signal</keyword>
<evidence type="ECO:0000313" key="10">
    <source>
        <dbReference type="EMBL" id="MAA11621.1"/>
    </source>
</evidence>
<comment type="subcellular location">
    <subcellularLocation>
        <location evidence="1">Secreted</location>
    </subcellularLocation>
</comment>
<dbReference type="GO" id="GO:0005615">
    <property type="term" value="C:extracellular space"/>
    <property type="evidence" value="ECO:0007669"/>
    <property type="project" value="TreeGrafter"/>
</dbReference>